<dbReference type="InterPro" id="IPR029044">
    <property type="entry name" value="Nucleotide-diphossugar_trans"/>
</dbReference>
<accession>A0A495QA99</accession>
<keyword evidence="4" id="KW-1185">Reference proteome</keyword>
<dbReference type="Gene3D" id="3.90.550.10">
    <property type="entry name" value="Spore Coat Polysaccharide Biosynthesis Protein SpsA, Chain A"/>
    <property type="match status" value="1"/>
</dbReference>
<sequence length="651" mass="70719">MTQPLVSVITPVYNCRDTVAAALESAFAQSLPPEQIEVIAVDDGSTDGSAELLDELARVHDRLTVIHQTNTGGPGAPRNRGLEVATGEFVFFLDADDALGPEALERMTAMAQRNGTDIVLGKQVGTGGRRVPPIFEETIERTHVLDEDCDLLPRMSMAALQLFRRSLIDKAELRFTEGMLSHEDHLFTTGAYLNASGVSLLADYDCYYWAARADGTSTTQLGGASTADVHAVTAEAMAMIAKRTDPGEKRERLHYRYLHQEVFTRLERRYLDASDEERETARKGCRELLNAWLTPGLLARYNTLRRVVAHCVLQNLDAELEEILRFHRDGRRPEVLLEDGRAYALYPYFRQRGIPDESYETPVKLRATVTGVAGGQAGLVVDGTVLIPGVTEGTPEVHLIAEHSTGARHRFPCTTGAGDLSEAGRATAFTGTIDPPAASWPDGRWALSVEAVIEGHTLTAPLSKPADVPVPHAFLVPADGDTARLVRPQPATSGHGRLRMNVGATLTSSDLRDVEVGWMPRRRLRVAVEAPSGPGADMSVVLHRPGAADAALRVPLTPDPDRPARRVAEIPLAGVRPGSWRVAVQIDGSGDPVKLRVPGGEILGPVTASVLPPRRVHVKPDPMTVLVRVPLAARLKRVLRRLSPGRARSVR</sequence>
<dbReference type="PANTHER" id="PTHR22916:SF3">
    <property type="entry name" value="UDP-GLCNAC:BETAGAL BETA-1,3-N-ACETYLGLUCOSAMINYLTRANSFERASE-LIKE PROTEIN 1"/>
    <property type="match status" value="1"/>
</dbReference>
<keyword evidence="3" id="KW-0808">Transferase</keyword>
<proteinExistence type="predicted"/>
<dbReference type="CDD" id="cd00761">
    <property type="entry name" value="Glyco_tranf_GTA_type"/>
    <property type="match status" value="1"/>
</dbReference>
<dbReference type="InterPro" id="IPR054028">
    <property type="entry name" value="TarS/TarP_linker"/>
</dbReference>
<dbReference type="Pfam" id="PF00535">
    <property type="entry name" value="Glycos_transf_2"/>
    <property type="match status" value="1"/>
</dbReference>
<dbReference type="GO" id="GO:0016758">
    <property type="term" value="F:hexosyltransferase activity"/>
    <property type="evidence" value="ECO:0007669"/>
    <property type="project" value="UniProtKB-ARBA"/>
</dbReference>
<evidence type="ECO:0000313" key="4">
    <source>
        <dbReference type="Proteomes" id="UP000274601"/>
    </source>
</evidence>
<organism evidence="3 4">
    <name type="scientific">Actinomadura pelletieri DSM 43383</name>
    <dbReference type="NCBI Taxonomy" id="1120940"/>
    <lineage>
        <taxon>Bacteria</taxon>
        <taxon>Bacillati</taxon>
        <taxon>Actinomycetota</taxon>
        <taxon>Actinomycetes</taxon>
        <taxon>Streptosporangiales</taxon>
        <taxon>Thermomonosporaceae</taxon>
        <taxon>Actinomadura</taxon>
    </lineage>
</organism>
<feature type="domain" description="Glycosyltransferase 2-like" evidence="1">
    <location>
        <begin position="7"/>
        <end position="130"/>
    </location>
</feature>
<dbReference type="Pfam" id="PF22181">
    <property type="entry name" value="TarS_linker"/>
    <property type="match status" value="1"/>
</dbReference>
<reference evidence="3 4" key="1">
    <citation type="submission" date="2018-10" db="EMBL/GenBank/DDBJ databases">
        <title>Genomic Encyclopedia of Archaeal and Bacterial Type Strains, Phase II (KMG-II): from individual species to whole genera.</title>
        <authorList>
            <person name="Goeker M."/>
        </authorList>
    </citation>
    <scope>NUCLEOTIDE SEQUENCE [LARGE SCALE GENOMIC DNA]</scope>
    <source>
        <strain evidence="3 4">DSM 43383</strain>
    </source>
</reference>
<evidence type="ECO:0000313" key="3">
    <source>
        <dbReference type="EMBL" id="RKS68395.1"/>
    </source>
</evidence>
<dbReference type="EMBL" id="RBWU01000008">
    <property type="protein sequence ID" value="RKS68395.1"/>
    <property type="molecule type" value="Genomic_DNA"/>
</dbReference>
<feature type="domain" description="TarS/TarP linker" evidence="2">
    <location>
        <begin position="234"/>
        <end position="322"/>
    </location>
</feature>
<name>A0A495QA99_9ACTN</name>
<evidence type="ECO:0000259" key="1">
    <source>
        <dbReference type="Pfam" id="PF00535"/>
    </source>
</evidence>
<dbReference type="PANTHER" id="PTHR22916">
    <property type="entry name" value="GLYCOSYLTRANSFERASE"/>
    <property type="match status" value="1"/>
</dbReference>
<gene>
    <name evidence="3" type="ORF">BZB76_6659</name>
</gene>
<dbReference type="RefSeq" id="WP_121438298.1">
    <property type="nucleotide sequence ID" value="NZ_RBWU01000008.1"/>
</dbReference>
<evidence type="ECO:0000259" key="2">
    <source>
        <dbReference type="Pfam" id="PF22181"/>
    </source>
</evidence>
<dbReference type="OrthoDB" id="2676521at2"/>
<protein>
    <submittedName>
        <fullName evidence="3">Glycosyl transferase family 2</fullName>
    </submittedName>
</protein>
<dbReference type="Proteomes" id="UP000274601">
    <property type="component" value="Unassembled WGS sequence"/>
</dbReference>
<comment type="caution">
    <text evidence="3">The sequence shown here is derived from an EMBL/GenBank/DDBJ whole genome shotgun (WGS) entry which is preliminary data.</text>
</comment>
<dbReference type="AlphaFoldDB" id="A0A495QA99"/>
<dbReference type="InterPro" id="IPR001173">
    <property type="entry name" value="Glyco_trans_2-like"/>
</dbReference>
<dbReference type="SUPFAM" id="SSF53448">
    <property type="entry name" value="Nucleotide-diphospho-sugar transferases"/>
    <property type="match status" value="1"/>
</dbReference>